<dbReference type="OrthoDB" id="6509901at2759"/>
<evidence type="ECO:0000313" key="2">
    <source>
        <dbReference type="EMBL" id="GBM95879.1"/>
    </source>
</evidence>
<feature type="domain" description="Mutator-like transposase" evidence="1">
    <location>
        <begin position="2"/>
        <end position="124"/>
    </location>
</feature>
<comment type="caution">
    <text evidence="2">The sequence shown here is derived from an EMBL/GenBank/DDBJ whole genome shotgun (WGS) entry which is preliminary data.</text>
</comment>
<evidence type="ECO:0000259" key="1">
    <source>
        <dbReference type="Pfam" id="PF20700"/>
    </source>
</evidence>
<reference evidence="2 3" key="1">
    <citation type="journal article" date="2019" name="Sci. Rep.">
        <title>Orb-weaving spider Araneus ventricosus genome elucidates the spidroin gene catalogue.</title>
        <authorList>
            <person name="Kono N."/>
            <person name="Nakamura H."/>
            <person name="Ohtoshi R."/>
            <person name="Moran D.A.P."/>
            <person name="Shinohara A."/>
            <person name="Yoshida Y."/>
            <person name="Fujiwara M."/>
            <person name="Mori M."/>
            <person name="Tomita M."/>
            <person name="Arakawa K."/>
        </authorList>
    </citation>
    <scope>NUCLEOTIDE SEQUENCE [LARGE SCALE GENOMIC DNA]</scope>
</reference>
<dbReference type="AlphaFoldDB" id="A0A4Y2K206"/>
<dbReference type="InterPro" id="IPR049012">
    <property type="entry name" value="Mutator_transp_dom"/>
</dbReference>
<keyword evidence="3" id="KW-1185">Reference proteome</keyword>
<name>A0A4Y2K206_ARAVE</name>
<organism evidence="2 3">
    <name type="scientific">Araneus ventricosus</name>
    <name type="common">Orbweaver spider</name>
    <name type="synonym">Epeira ventricosa</name>
    <dbReference type="NCBI Taxonomy" id="182803"/>
    <lineage>
        <taxon>Eukaryota</taxon>
        <taxon>Metazoa</taxon>
        <taxon>Ecdysozoa</taxon>
        <taxon>Arthropoda</taxon>
        <taxon>Chelicerata</taxon>
        <taxon>Arachnida</taxon>
        <taxon>Araneae</taxon>
        <taxon>Araneomorphae</taxon>
        <taxon>Entelegynae</taxon>
        <taxon>Araneoidea</taxon>
        <taxon>Araneidae</taxon>
        <taxon>Araneus</taxon>
    </lineage>
</organism>
<proteinExistence type="predicted"/>
<gene>
    <name evidence="2" type="ORF">AVEN_135372_1</name>
</gene>
<accession>A0A4Y2K206</accession>
<dbReference type="Pfam" id="PF20700">
    <property type="entry name" value="Mutator"/>
    <property type="match status" value="1"/>
</dbReference>
<protein>
    <recommendedName>
        <fullName evidence="1">Mutator-like transposase domain-containing protein</fullName>
    </recommendedName>
</protein>
<sequence length="142" mass="16291">MRVVQAFLGFGKGYLALEIFCMYTNMHLMSSRILNRYKKLLLDAITNSSTKIMQKVRNEIRKEYDISDTHEFADIAVSFDGTWLNRGHTSQIGVGCVIDILTGYAIDYEIMSKHCIECEYAKTDVGEKPAEYSIWYDGHKIS</sequence>
<dbReference type="EMBL" id="BGPR01004098">
    <property type="protein sequence ID" value="GBM95879.1"/>
    <property type="molecule type" value="Genomic_DNA"/>
</dbReference>
<dbReference type="Proteomes" id="UP000499080">
    <property type="component" value="Unassembled WGS sequence"/>
</dbReference>
<evidence type="ECO:0000313" key="3">
    <source>
        <dbReference type="Proteomes" id="UP000499080"/>
    </source>
</evidence>